<accession>A0A9W9Z503</accession>
<organism evidence="1 2">
    <name type="scientific">Desmophyllum pertusum</name>
    <dbReference type="NCBI Taxonomy" id="174260"/>
    <lineage>
        <taxon>Eukaryota</taxon>
        <taxon>Metazoa</taxon>
        <taxon>Cnidaria</taxon>
        <taxon>Anthozoa</taxon>
        <taxon>Hexacorallia</taxon>
        <taxon>Scleractinia</taxon>
        <taxon>Caryophylliina</taxon>
        <taxon>Caryophylliidae</taxon>
        <taxon>Desmophyllum</taxon>
    </lineage>
</organism>
<evidence type="ECO:0000313" key="1">
    <source>
        <dbReference type="EMBL" id="KAJ7375080.1"/>
    </source>
</evidence>
<dbReference type="EMBL" id="MU826826">
    <property type="protein sequence ID" value="KAJ7375080.1"/>
    <property type="molecule type" value="Genomic_DNA"/>
</dbReference>
<dbReference type="Proteomes" id="UP001163046">
    <property type="component" value="Unassembled WGS sequence"/>
</dbReference>
<sequence length="204" mass="22145">MSFYLLSDDGSKITTTTPAPVTTVPTPPLTTTTAPITGIANFPTTPAPQGMLGDVKSTYILAAKCGAGVGECEKNPLWMTPNCCVSCRYHQAPKGYTLINNSCLAVLKDCKDTDTKCPSWAEFMTGMKNAQPGLRWMNVKNPTGPGWWIIVHEAVMFLFQNPRFAVEKTNGHYQAPTTCQAYIACSNGVHKSRGLSRGKEVRHG</sequence>
<proteinExistence type="predicted"/>
<evidence type="ECO:0000313" key="2">
    <source>
        <dbReference type="Proteomes" id="UP001163046"/>
    </source>
</evidence>
<comment type="caution">
    <text evidence="1">The sequence shown here is derived from an EMBL/GenBank/DDBJ whole genome shotgun (WGS) entry which is preliminary data.</text>
</comment>
<reference evidence="1" key="1">
    <citation type="submission" date="2023-01" db="EMBL/GenBank/DDBJ databases">
        <title>Genome assembly of the deep-sea coral Lophelia pertusa.</title>
        <authorList>
            <person name="Herrera S."/>
            <person name="Cordes E."/>
        </authorList>
    </citation>
    <scope>NUCLEOTIDE SEQUENCE</scope>
    <source>
        <strain evidence="1">USNM1676648</strain>
        <tissue evidence="1">Polyp</tissue>
    </source>
</reference>
<protein>
    <submittedName>
        <fullName evidence="1">Uncharacterized protein</fullName>
    </submittedName>
</protein>
<dbReference type="OrthoDB" id="5920234at2759"/>
<keyword evidence="2" id="KW-1185">Reference proteome</keyword>
<name>A0A9W9Z503_9CNID</name>
<gene>
    <name evidence="1" type="ORF">OS493_001812</name>
</gene>
<dbReference type="AlphaFoldDB" id="A0A9W9Z503"/>